<protein>
    <recommendedName>
        <fullName evidence="2">Centrosomal protein CEP104 N-terminal domain-containing protein</fullName>
    </recommendedName>
</protein>
<dbReference type="PANTHER" id="PTHR13371:SF11">
    <property type="entry name" value="PITH DOMAIN-CONTAINING PROTEIN"/>
    <property type="match status" value="1"/>
</dbReference>
<dbReference type="InterPro" id="IPR052607">
    <property type="entry name" value="CEP104-like"/>
</dbReference>
<gene>
    <name evidence="3" type="ORF">CAUJ_LOCUS15717</name>
</gene>
<dbReference type="Proteomes" id="UP000835052">
    <property type="component" value="Unassembled WGS sequence"/>
</dbReference>
<feature type="compositionally biased region" description="Basic and acidic residues" evidence="1">
    <location>
        <begin position="232"/>
        <end position="250"/>
    </location>
</feature>
<proteinExistence type="predicted"/>
<dbReference type="OrthoDB" id="5863908at2759"/>
<dbReference type="Pfam" id="PF21038">
    <property type="entry name" value="CEP104_N"/>
    <property type="match status" value="1"/>
</dbReference>
<dbReference type="GO" id="GO:0005929">
    <property type="term" value="C:cilium"/>
    <property type="evidence" value="ECO:0007669"/>
    <property type="project" value="TreeGrafter"/>
</dbReference>
<name>A0A8S1HY42_9PELO</name>
<dbReference type="InterPro" id="IPR048739">
    <property type="entry name" value="CEP104_N"/>
</dbReference>
<keyword evidence="4" id="KW-1185">Reference proteome</keyword>
<dbReference type="PANTHER" id="PTHR13371">
    <property type="entry name" value="GLYCINE-, GLUTAMATE-, THIENYLCYCLOHEXYLPIPERIDINE-BINDING PROTEIN"/>
    <property type="match status" value="1"/>
</dbReference>
<feature type="domain" description="Centrosomal protein CEP104 N-terminal" evidence="2">
    <location>
        <begin position="31"/>
        <end position="147"/>
    </location>
</feature>
<feature type="region of interest" description="Disordered" evidence="1">
    <location>
        <begin position="220"/>
        <end position="258"/>
    </location>
</feature>
<reference evidence="3" key="1">
    <citation type="submission" date="2020-10" db="EMBL/GenBank/DDBJ databases">
        <authorList>
            <person name="Kikuchi T."/>
        </authorList>
    </citation>
    <scope>NUCLEOTIDE SEQUENCE</scope>
    <source>
        <strain evidence="3">NKZ352</strain>
    </source>
</reference>
<evidence type="ECO:0000313" key="4">
    <source>
        <dbReference type="Proteomes" id="UP000835052"/>
    </source>
</evidence>
<dbReference type="EMBL" id="CAJGYM010000205">
    <property type="protein sequence ID" value="CAD6199818.1"/>
    <property type="molecule type" value="Genomic_DNA"/>
</dbReference>
<evidence type="ECO:0000259" key="2">
    <source>
        <dbReference type="Pfam" id="PF21038"/>
    </source>
</evidence>
<evidence type="ECO:0000313" key="3">
    <source>
        <dbReference type="EMBL" id="CAD6199818.1"/>
    </source>
</evidence>
<sequence length="258" mass="29344">MLEFSILSATSRDQELAQKLSSNDSDTSASWFTKKNHSFPQSLVLKLDRESHVAAVKITAHKDFLPSSLTVSLGVPNPKYGTSKSYHADYDVSKQLTFRESLHLEDEPVLLATFDAPALFIRITVHGYFDEDKNVYGQIGLIAINVLSNHDEAVAVEIAKVEPKNSHFLSPTQQLRKPQKEMPMKAQPKTAKTTKIWFESDEEDEEILFSKDMVTRLNDKSKKLQESWSDSKTVDKPVKESSLDEKDKLKTPQYYRYS</sequence>
<dbReference type="SUPFAM" id="SSF49785">
    <property type="entry name" value="Galactose-binding domain-like"/>
    <property type="match status" value="1"/>
</dbReference>
<organism evidence="3 4">
    <name type="scientific">Caenorhabditis auriculariae</name>
    <dbReference type="NCBI Taxonomy" id="2777116"/>
    <lineage>
        <taxon>Eukaryota</taxon>
        <taxon>Metazoa</taxon>
        <taxon>Ecdysozoa</taxon>
        <taxon>Nematoda</taxon>
        <taxon>Chromadorea</taxon>
        <taxon>Rhabditida</taxon>
        <taxon>Rhabditina</taxon>
        <taxon>Rhabditomorpha</taxon>
        <taxon>Rhabditoidea</taxon>
        <taxon>Rhabditidae</taxon>
        <taxon>Peloderinae</taxon>
        <taxon>Caenorhabditis</taxon>
    </lineage>
</organism>
<dbReference type="InterPro" id="IPR008979">
    <property type="entry name" value="Galactose-bd-like_sf"/>
</dbReference>
<dbReference type="AlphaFoldDB" id="A0A8S1HY42"/>
<accession>A0A8S1HY42</accession>
<feature type="compositionally biased region" description="Polar residues" evidence="1">
    <location>
        <begin position="167"/>
        <end position="176"/>
    </location>
</feature>
<evidence type="ECO:0000256" key="1">
    <source>
        <dbReference type="SAM" id="MobiDB-lite"/>
    </source>
</evidence>
<comment type="caution">
    <text evidence="3">The sequence shown here is derived from an EMBL/GenBank/DDBJ whole genome shotgun (WGS) entry which is preliminary data.</text>
</comment>
<feature type="region of interest" description="Disordered" evidence="1">
    <location>
        <begin position="167"/>
        <end position="192"/>
    </location>
</feature>